<accession>A0A1I0L248</accession>
<proteinExistence type="predicted"/>
<name>A0A1I0L248_9BACT</name>
<keyword evidence="1" id="KW-0732">Signal</keyword>
<dbReference type="PROSITE" id="PS51257">
    <property type="entry name" value="PROKAR_LIPOPROTEIN"/>
    <property type="match status" value="1"/>
</dbReference>
<organism evidence="2 3">
    <name type="scientific">Stigmatella erecta</name>
    <dbReference type="NCBI Taxonomy" id="83460"/>
    <lineage>
        <taxon>Bacteria</taxon>
        <taxon>Pseudomonadati</taxon>
        <taxon>Myxococcota</taxon>
        <taxon>Myxococcia</taxon>
        <taxon>Myxococcales</taxon>
        <taxon>Cystobacterineae</taxon>
        <taxon>Archangiaceae</taxon>
        <taxon>Stigmatella</taxon>
    </lineage>
</organism>
<evidence type="ECO:0000313" key="3">
    <source>
        <dbReference type="Proteomes" id="UP000199181"/>
    </source>
</evidence>
<evidence type="ECO:0000313" key="2">
    <source>
        <dbReference type="EMBL" id="SEU33222.1"/>
    </source>
</evidence>
<gene>
    <name evidence="2" type="ORF">SAMN05443639_11770</name>
</gene>
<dbReference type="AlphaFoldDB" id="A0A1I0L248"/>
<dbReference type="EMBL" id="FOIJ01000017">
    <property type="protein sequence ID" value="SEU33222.1"/>
    <property type="molecule type" value="Genomic_DNA"/>
</dbReference>
<evidence type="ECO:0000256" key="1">
    <source>
        <dbReference type="SAM" id="SignalP"/>
    </source>
</evidence>
<protein>
    <submittedName>
        <fullName evidence="2">Uncharacterized protein</fullName>
    </submittedName>
</protein>
<dbReference type="RefSeq" id="WP_093524913.1">
    <property type="nucleotide sequence ID" value="NZ_FOIJ01000017.1"/>
</dbReference>
<feature type="signal peptide" evidence="1">
    <location>
        <begin position="1"/>
        <end position="19"/>
    </location>
</feature>
<sequence>MAFKTFMLAAGLLSLGCGGATEEEAAESIQQAEQAAVSCPAGYSGFVEWTCERGCTWTVNVGHLICTSNTAPYDSFDAGITARSCGECF</sequence>
<reference evidence="3" key="1">
    <citation type="submission" date="2016-10" db="EMBL/GenBank/DDBJ databases">
        <authorList>
            <person name="Varghese N."/>
            <person name="Submissions S."/>
        </authorList>
    </citation>
    <scope>NUCLEOTIDE SEQUENCE [LARGE SCALE GENOMIC DNA]</scope>
    <source>
        <strain evidence="3">DSM 16858</strain>
    </source>
</reference>
<dbReference type="Proteomes" id="UP000199181">
    <property type="component" value="Unassembled WGS sequence"/>
</dbReference>
<keyword evidence="3" id="KW-1185">Reference proteome</keyword>
<feature type="chain" id="PRO_5011594474" evidence="1">
    <location>
        <begin position="20"/>
        <end position="89"/>
    </location>
</feature>